<reference evidence="4" key="1">
    <citation type="submission" date="2016-10" db="EMBL/GenBank/DDBJ databases">
        <authorList>
            <person name="Varghese N."/>
            <person name="Submissions S."/>
        </authorList>
    </citation>
    <scope>NUCLEOTIDE SEQUENCE [LARGE SCALE GENOMIC DNA]</scope>
    <source>
        <strain evidence="4">Nm76</strain>
    </source>
</reference>
<proteinExistence type="inferred from homology"/>
<dbReference type="SUPFAM" id="SSF53474">
    <property type="entry name" value="alpha/beta-Hydrolases"/>
    <property type="match status" value="1"/>
</dbReference>
<accession>A0A1H8PZY5</accession>
<organism evidence="3 4">
    <name type="scientific">Nitrosomonas oligotropha</name>
    <dbReference type="NCBI Taxonomy" id="42354"/>
    <lineage>
        <taxon>Bacteria</taxon>
        <taxon>Pseudomonadati</taxon>
        <taxon>Pseudomonadota</taxon>
        <taxon>Betaproteobacteria</taxon>
        <taxon>Nitrosomonadales</taxon>
        <taxon>Nitrosomonadaceae</taxon>
        <taxon>Nitrosomonas</taxon>
    </lineage>
</organism>
<comment type="similarity">
    <text evidence="1">Belongs to the thioesterase family.</text>
</comment>
<dbReference type="InterPro" id="IPR012223">
    <property type="entry name" value="TEII"/>
</dbReference>
<evidence type="ECO:0000259" key="2">
    <source>
        <dbReference type="Pfam" id="PF00975"/>
    </source>
</evidence>
<evidence type="ECO:0000313" key="3">
    <source>
        <dbReference type="EMBL" id="SEO47549.1"/>
    </source>
</evidence>
<dbReference type="InterPro" id="IPR029058">
    <property type="entry name" value="AB_hydrolase_fold"/>
</dbReference>
<sequence length="245" mass="27587">MSRHFVLYCLPCAGASATMYLRWKRLLPSWIEVIPVELPGHGSRLGESPQEDYRMLVDILSQEIALTLPESYALFGHSMGALLAHGITRELHRLKARLPDALMVSGCAAPARQDSQRYHKICTEAALIADLSKQGGTPEAVFNSPELLAMTLQLLRIDYRVCGSFQYTRHDPLPVPIHCFGGRSDTIGADNLSLWQQESSRMFTLDWFDGGHFFLRQSEEWFIHVLKKRLLESQKGVMCDIVATA</sequence>
<keyword evidence="4" id="KW-1185">Reference proteome</keyword>
<dbReference type="RefSeq" id="WP_090318088.1">
    <property type="nucleotide sequence ID" value="NZ_FNOE01000008.1"/>
</dbReference>
<dbReference type="Gene3D" id="3.40.50.1820">
    <property type="entry name" value="alpha/beta hydrolase"/>
    <property type="match status" value="1"/>
</dbReference>
<dbReference type="STRING" id="42354.SAMN05216333_11076"/>
<evidence type="ECO:0000256" key="1">
    <source>
        <dbReference type="ARBA" id="ARBA00007169"/>
    </source>
</evidence>
<dbReference type="EMBL" id="FODO01000010">
    <property type="protein sequence ID" value="SEO47549.1"/>
    <property type="molecule type" value="Genomic_DNA"/>
</dbReference>
<protein>
    <submittedName>
        <fullName evidence="3">Surfactin synthase thioesterase subunit</fullName>
    </submittedName>
</protein>
<dbReference type="OrthoDB" id="8480037at2"/>
<gene>
    <name evidence="3" type="ORF">SAMN05216333_11076</name>
</gene>
<dbReference type="PANTHER" id="PTHR11487:SF0">
    <property type="entry name" value="S-ACYL FATTY ACID SYNTHASE THIOESTERASE, MEDIUM CHAIN"/>
    <property type="match status" value="1"/>
</dbReference>
<dbReference type="InterPro" id="IPR001031">
    <property type="entry name" value="Thioesterase"/>
</dbReference>
<dbReference type="AlphaFoldDB" id="A0A1H8PZY5"/>
<dbReference type="Pfam" id="PF00975">
    <property type="entry name" value="Thioesterase"/>
    <property type="match status" value="1"/>
</dbReference>
<dbReference type="Proteomes" id="UP000198814">
    <property type="component" value="Unassembled WGS sequence"/>
</dbReference>
<dbReference type="GO" id="GO:0008610">
    <property type="term" value="P:lipid biosynthetic process"/>
    <property type="evidence" value="ECO:0007669"/>
    <property type="project" value="TreeGrafter"/>
</dbReference>
<dbReference type="PANTHER" id="PTHR11487">
    <property type="entry name" value="THIOESTERASE"/>
    <property type="match status" value="1"/>
</dbReference>
<feature type="domain" description="Thioesterase" evidence="2">
    <location>
        <begin position="7"/>
        <end position="219"/>
    </location>
</feature>
<name>A0A1H8PZY5_9PROT</name>
<evidence type="ECO:0000313" key="4">
    <source>
        <dbReference type="Proteomes" id="UP000198814"/>
    </source>
</evidence>